<proteinExistence type="predicted"/>
<accession>A0A239K2L1</accession>
<evidence type="ECO:0000313" key="2">
    <source>
        <dbReference type="Proteomes" id="UP000198415"/>
    </source>
</evidence>
<protein>
    <submittedName>
        <fullName evidence="1">Uncharacterized protein</fullName>
    </submittedName>
</protein>
<dbReference type="EMBL" id="FZNR01000041">
    <property type="protein sequence ID" value="SNT12018.1"/>
    <property type="molecule type" value="Genomic_DNA"/>
</dbReference>
<dbReference type="Proteomes" id="UP000198415">
    <property type="component" value="Unassembled WGS sequence"/>
</dbReference>
<evidence type="ECO:0000313" key="1">
    <source>
        <dbReference type="EMBL" id="SNT12018.1"/>
    </source>
</evidence>
<reference evidence="1 2" key="1">
    <citation type="submission" date="2017-06" db="EMBL/GenBank/DDBJ databases">
        <authorList>
            <person name="Kim H.J."/>
            <person name="Triplett B.A."/>
        </authorList>
    </citation>
    <scope>NUCLEOTIDE SEQUENCE [LARGE SCALE GENOMIC DNA]</scope>
    <source>
        <strain evidence="1 2">DSM 43151</strain>
    </source>
</reference>
<gene>
    <name evidence="1" type="ORF">SAMN06264365_14130</name>
</gene>
<keyword evidence="2" id="KW-1185">Reference proteome</keyword>
<sequence>MLILAARDILVSMLADAGVDPDTMTSSDVRTIVDVFRGFAALPVDGVAPPEEDGDGVLAQFGTHDFRGRPEFSADLTRQFVEADDEDAPMWQLSCTLYWAAGAETDGLGFGHLWSFGKTLDEFFAEAGALHGWAWALDGLDAPQDLVITLEAL</sequence>
<organism evidence="1 2">
    <name type="scientific">Actinoplanes regularis</name>
    <dbReference type="NCBI Taxonomy" id="52697"/>
    <lineage>
        <taxon>Bacteria</taxon>
        <taxon>Bacillati</taxon>
        <taxon>Actinomycetota</taxon>
        <taxon>Actinomycetes</taxon>
        <taxon>Micromonosporales</taxon>
        <taxon>Micromonosporaceae</taxon>
        <taxon>Actinoplanes</taxon>
    </lineage>
</organism>
<dbReference type="RefSeq" id="WP_089299199.1">
    <property type="nucleotide sequence ID" value="NZ_BOMU01000133.1"/>
</dbReference>
<dbReference type="AlphaFoldDB" id="A0A239K2L1"/>
<name>A0A239K2L1_9ACTN</name>
<dbReference type="OrthoDB" id="6064656at2"/>